<dbReference type="PANTHER" id="PTHR30349">
    <property type="entry name" value="PHAGE INTEGRASE-RELATED"/>
    <property type="match status" value="1"/>
</dbReference>
<dbReference type="PROSITE" id="PS51898">
    <property type="entry name" value="TYR_RECOMBINASE"/>
    <property type="match status" value="1"/>
</dbReference>
<dbReference type="EMBL" id="JACHXV010000006">
    <property type="protein sequence ID" value="MBB3174275.1"/>
    <property type="molecule type" value="Genomic_DNA"/>
</dbReference>
<evidence type="ECO:0000256" key="1">
    <source>
        <dbReference type="ARBA" id="ARBA00008857"/>
    </source>
</evidence>
<keyword evidence="2" id="KW-0229">DNA integration</keyword>
<comment type="similarity">
    <text evidence="1">Belongs to the 'phage' integrase family.</text>
</comment>
<evidence type="ECO:0000313" key="6">
    <source>
        <dbReference type="EMBL" id="MBB3174275.1"/>
    </source>
</evidence>
<dbReference type="GO" id="GO:0015074">
    <property type="term" value="P:DNA integration"/>
    <property type="evidence" value="ECO:0007669"/>
    <property type="project" value="UniProtKB-KW"/>
</dbReference>
<dbReference type="AlphaFoldDB" id="A0A839V099"/>
<evidence type="ECO:0000256" key="4">
    <source>
        <dbReference type="ARBA" id="ARBA00023172"/>
    </source>
</evidence>
<evidence type="ECO:0000256" key="3">
    <source>
        <dbReference type="ARBA" id="ARBA00023125"/>
    </source>
</evidence>
<dbReference type="InterPro" id="IPR010998">
    <property type="entry name" value="Integrase_recombinase_N"/>
</dbReference>
<dbReference type="SUPFAM" id="SSF56349">
    <property type="entry name" value="DNA breaking-rejoining enzymes"/>
    <property type="match status" value="1"/>
</dbReference>
<gene>
    <name evidence="6" type="ORF">FHR90_002111</name>
    <name evidence="7" type="ORF">HUK83_13005</name>
</gene>
<evidence type="ECO:0000313" key="7">
    <source>
        <dbReference type="EMBL" id="NVN31249.1"/>
    </source>
</evidence>
<dbReference type="Gene3D" id="1.10.443.10">
    <property type="entry name" value="Intergrase catalytic core"/>
    <property type="match status" value="1"/>
</dbReference>
<keyword evidence="4" id="KW-0233">DNA recombination</keyword>
<dbReference type="InterPro" id="IPR050090">
    <property type="entry name" value="Tyrosine_recombinase_XerCD"/>
</dbReference>
<dbReference type="Gene3D" id="1.10.150.130">
    <property type="match status" value="1"/>
</dbReference>
<reference evidence="7 9" key="1">
    <citation type="submission" date="2020-06" db="EMBL/GenBank/DDBJ databases">
        <title>Description of novel acetic acid bacteria.</title>
        <authorList>
            <person name="Sombolestani A."/>
        </authorList>
    </citation>
    <scope>NUCLEOTIDE SEQUENCE [LARGE SCALE GENOMIC DNA]</scope>
    <source>
        <strain evidence="7 9">LMG 26838</strain>
    </source>
</reference>
<dbReference type="Proteomes" id="UP000557688">
    <property type="component" value="Unassembled WGS sequence"/>
</dbReference>
<protein>
    <submittedName>
        <fullName evidence="6 7">Integrase</fullName>
    </submittedName>
</protein>
<evidence type="ECO:0000313" key="9">
    <source>
        <dbReference type="Proteomes" id="UP000565205"/>
    </source>
</evidence>
<evidence type="ECO:0000259" key="5">
    <source>
        <dbReference type="PROSITE" id="PS51898"/>
    </source>
</evidence>
<evidence type="ECO:0000313" key="8">
    <source>
        <dbReference type="Proteomes" id="UP000557688"/>
    </source>
</evidence>
<dbReference type="PANTHER" id="PTHR30349:SF41">
    <property type="entry name" value="INTEGRASE_RECOMBINASE PROTEIN MJ0367-RELATED"/>
    <property type="match status" value="1"/>
</dbReference>
<comment type="caution">
    <text evidence="6">The sequence shown here is derived from an EMBL/GenBank/DDBJ whole genome shotgun (WGS) entry which is preliminary data.</text>
</comment>
<sequence>MMRMLAELLAGLQVAHQPATTAQAPATPTPPASEASPLPLFSLVAAEFLAGATHYTETTRRQTRLTADLLTEHLGDRPIGEYTGRDAGRFLDWLRRLPSNHGKSGRPMTATKAIAAADASRATVPRISEKTVKRHCSSVSAIWTYARPRELVERNVWSGFRFAGTRAPSPRDVWSPSDIRALFARPWRSTAVSNNTFRLSVGIAAYSGMRMEEICRLRPAHDFERHDGRWMMIIQRHPDGWSPKTDSGERAVPVHPELLSLGLMEHVERMKRRDSQHLFHDLRPGSRDGELSAMLSKAFSNHKRAAGVSDSTVFHSWRHNISTMLRNQAAEIRESWIDAVLGHRSSERSEGARTYLHKIGAKNLCRTIDSIRYDDVDLPALLRWETGQGAHTH</sequence>
<name>A0A839V099_9PROT</name>
<evidence type="ECO:0000256" key="2">
    <source>
        <dbReference type="ARBA" id="ARBA00022908"/>
    </source>
</evidence>
<feature type="domain" description="Tyr recombinase" evidence="5">
    <location>
        <begin position="169"/>
        <end position="369"/>
    </location>
</feature>
<dbReference type="Proteomes" id="UP000565205">
    <property type="component" value="Unassembled WGS sequence"/>
</dbReference>
<dbReference type="InterPro" id="IPR013762">
    <property type="entry name" value="Integrase-like_cat_sf"/>
</dbReference>
<proteinExistence type="inferred from homology"/>
<keyword evidence="8" id="KW-1185">Reference proteome</keyword>
<accession>A0A839V099</accession>
<keyword evidence="3" id="KW-0238">DNA-binding</keyword>
<dbReference type="GO" id="GO:0003677">
    <property type="term" value="F:DNA binding"/>
    <property type="evidence" value="ECO:0007669"/>
    <property type="project" value="UniProtKB-KW"/>
</dbReference>
<dbReference type="GO" id="GO:0006310">
    <property type="term" value="P:DNA recombination"/>
    <property type="evidence" value="ECO:0007669"/>
    <property type="project" value="UniProtKB-KW"/>
</dbReference>
<dbReference type="Pfam" id="PF00589">
    <property type="entry name" value="Phage_integrase"/>
    <property type="match status" value="1"/>
</dbReference>
<dbReference type="InterPro" id="IPR011010">
    <property type="entry name" value="DNA_brk_join_enz"/>
</dbReference>
<reference evidence="6 8" key="2">
    <citation type="submission" date="2020-08" db="EMBL/GenBank/DDBJ databases">
        <title>Genomic Encyclopedia of Type Strains, Phase III (KMG-III): the genomes of soil and plant-associated and newly described type strains.</title>
        <authorList>
            <person name="Whitman W."/>
        </authorList>
    </citation>
    <scope>NUCLEOTIDE SEQUENCE [LARGE SCALE GENOMIC DNA]</scope>
    <source>
        <strain evidence="6 8">CECT 8088</strain>
    </source>
</reference>
<dbReference type="RefSeq" id="WP_176625435.1">
    <property type="nucleotide sequence ID" value="NZ_JABXXQ010000322.1"/>
</dbReference>
<organism evidence="6 8">
    <name type="scientific">Endobacter medicaginis</name>
    <dbReference type="NCBI Taxonomy" id="1181271"/>
    <lineage>
        <taxon>Bacteria</taxon>
        <taxon>Pseudomonadati</taxon>
        <taxon>Pseudomonadota</taxon>
        <taxon>Alphaproteobacteria</taxon>
        <taxon>Acetobacterales</taxon>
        <taxon>Acetobacteraceae</taxon>
        <taxon>Endobacter</taxon>
    </lineage>
</organism>
<dbReference type="InterPro" id="IPR002104">
    <property type="entry name" value="Integrase_catalytic"/>
</dbReference>
<dbReference type="EMBL" id="JABXXQ010000322">
    <property type="protein sequence ID" value="NVN31249.1"/>
    <property type="molecule type" value="Genomic_DNA"/>
</dbReference>